<dbReference type="InterPro" id="IPR016181">
    <property type="entry name" value="Acyl_CoA_acyltransferase"/>
</dbReference>
<dbReference type="Proteomes" id="UP001554047">
    <property type="component" value="Unassembled WGS sequence"/>
</dbReference>
<sequence>MTIEFIPYDKRFLSEMTQTWNDILIDGEAFPGEDLFNTEGFELMLLEQSATTCLLYNGVYAGFFIIHPNNIGRCAHTANASYCIDKRMRGKGLFKHVVKRSLWEAKQLGFQGMQFNAVVSNNTAAIHTYEINGFSIIGSIPKGFRLRNGIFTDMYIMHRSL</sequence>
<comment type="caution">
    <text evidence="2">The sequence shown here is derived from an EMBL/GenBank/DDBJ whole genome shotgun (WGS) entry which is preliminary data.</text>
</comment>
<accession>A0ABV3M8R4</accession>
<reference evidence="2 3" key="1">
    <citation type="submission" date="2024-05" db="EMBL/GenBank/DDBJ databases">
        <title>Human gut microbiome strain richness.</title>
        <authorList>
            <person name="Chen-Liaw A."/>
        </authorList>
    </citation>
    <scope>NUCLEOTIDE SEQUENCE [LARGE SCALE GENOMIC DNA]</scope>
    <source>
        <strain evidence="2 3">J1100102st1_G3_J1100102_180507</strain>
    </source>
</reference>
<dbReference type="InterPro" id="IPR000182">
    <property type="entry name" value="GNAT_dom"/>
</dbReference>
<organism evidence="2 3">
    <name type="scientific">Enterococcus entomosocium</name>
    <dbReference type="NCBI Taxonomy" id="3034352"/>
    <lineage>
        <taxon>Bacteria</taxon>
        <taxon>Bacillati</taxon>
        <taxon>Bacillota</taxon>
        <taxon>Bacilli</taxon>
        <taxon>Lactobacillales</taxon>
        <taxon>Enterococcaceae</taxon>
        <taxon>Enterococcus</taxon>
    </lineage>
</organism>
<dbReference type="Gene3D" id="3.40.630.30">
    <property type="match status" value="1"/>
</dbReference>
<proteinExistence type="predicted"/>
<protein>
    <submittedName>
        <fullName evidence="2">GNAT family N-acetyltransferase</fullName>
    </submittedName>
</protein>
<name>A0ABV3M8R4_9ENTE</name>
<dbReference type="Pfam" id="PF00583">
    <property type="entry name" value="Acetyltransf_1"/>
    <property type="match status" value="1"/>
</dbReference>
<evidence type="ECO:0000313" key="2">
    <source>
        <dbReference type="EMBL" id="MEW3464841.1"/>
    </source>
</evidence>
<dbReference type="PROSITE" id="PS51186">
    <property type="entry name" value="GNAT"/>
    <property type="match status" value="1"/>
</dbReference>
<evidence type="ECO:0000313" key="3">
    <source>
        <dbReference type="Proteomes" id="UP001554047"/>
    </source>
</evidence>
<keyword evidence="3" id="KW-1185">Reference proteome</keyword>
<dbReference type="PANTHER" id="PTHR43138">
    <property type="entry name" value="ACETYLTRANSFERASE, GNAT FAMILY"/>
    <property type="match status" value="1"/>
</dbReference>
<gene>
    <name evidence="2" type="ORF">AB1I55_01845</name>
</gene>
<dbReference type="PANTHER" id="PTHR43138:SF1">
    <property type="entry name" value="N-ACETYLTRANSFERASE ACA1"/>
    <property type="match status" value="1"/>
</dbReference>
<dbReference type="InterPro" id="IPR052742">
    <property type="entry name" value="Mito_N-acetyltransferase"/>
</dbReference>
<feature type="domain" description="N-acetyltransferase" evidence="1">
    <location>
        <begin position="3"/>
        <end position="161"/>
    </location>
</feature>
<dbReference type="EMBL" id="JBFDTB010000002">
    <property type="protein sequence ID" value="MEW3464841.1"/>
    <property type="molecule type" value="Genomic_DNA"/>
</dbReference>
<dbReference type="RefSeq" id="WP_167822960.1">
    <property type="nucleotide sequence ID" value="NZ_JBDKDV010000012.1"/>
</dbReference>
<evidence type="ECO:0000259" key="1">
    <source>
        <dbReference type="PROSITE" id="PS51186"/>
    </source>
</evidence>
<dbReference type="SUPFAM" id="SSF55729">
    <property type="entry name" value="Acyl-CoA N-acyltransferases (Nat)"/>
    <property type="match status" value="1"/>
</dbReference>